<dbReference type="AlphaFoldDB" id="A0A9W9HRY2"/>
<name>A0A9W9HRY2_9EURO</name>
<dbReference type="OrthoDB" id="37659at2759"/>
<organism evidence="1 2">
    <name type="scientific">Penicillium capsulatum</name>
    <dbReference type="NCBI Taxonomy" id="69766"/>
    <lineage>
        <taxon>Eukaryota</taxon>
        <taxon>Fungi</taxon>
        <taxon>Dikarya</taxon>
        <taxon>Ascomycota</taxon>
        <taxon>Pezizomycotina</taxon>
        <taxon>Eurotiomycetes</taxon>
        <taxon>Eurotiomycetidae</taxon>
        <taxon>Eurotiales</taxon>
        <taxon>Aspergillaceae</taxon>
        <taxon>Penicillium</taxon>
    </lineage>
</organism>
<comment type="caution">
    <text evidence="1">The sequence shown here is derived from an EMBL/GenBank/DDBJ whole genome shotgun (WGS) entry which is preliminary data.</text>
</comment>
<dbReference type="Proteomes" id="UP001146351">
    <property type="component" value="Unassembled WGS sequence"/>
</dbReference>
<keyword evidence="2" id="KW-1185">Reference proteome</keyword>
<evidence type="ECO:0000313" key="1">
    <source>
        <dbReference type="EMBL" id="KAJ5155867.1"/>
    </source>
</evidence>
<protein>
    <submittedName>
        <fullName evidence="1">Uncharacterized protein</fullName>
    </submittedName>
</protein>
<accession>A0A9W9HRY2</accession>
<sequence length="140" mass="15762">MPAKISIAIFRGDATQWSDCHAAIYVCYSNDEIHLLHLTNTHPFFDFTEESFAEAIIRPDLKALISVGIASMAIPETLIRVVCALVPIRNDFLHVNWSSQDWVCEALDKFVAVGILTDKERSKAIGFMRDYCRECRDGPG</sequence>
<reference evidence="1" key="2">
    <citation type="journal article" date="2023" name="IMA Fungus">
        <title>Comparative genomic study of the Penicillium genus elucidates a diverse pangenome and 15 lateral gene transfer events.</title>
        <authorList>
            <person name="Petersen C."/>
            <person name="Sorensen T."/>
            <person name="Nielsen M.R."/>
            <person name="Sondergaard T.E."/>
            <person name="Sorensen J.L."/>
            <person name="Fitzpatrick D.A."/>
            <person name="Frisvad J.C."/>
            <person name="Nielsen K.L."/>
        </authorList>
    </citation>
    <scope>NUCLEOTIDE SEQUENCE</scope>
    <source>
        <strain evidence="1">IBT 21917</strain>
    </source>
</reference>
<gene>
    <name evidence="1" type="ORF">N7492_008670</name>
</gene>
<reference evidence="1" key="1">
    <citation type="submission" date="2022-11" db="EMBL/GenBank/DDBJ databases">
        <authorList>
            <person name="Petersen C."/>
        </authorList>
    </citation>
    <scope>NUCLEOTIDE SEQUENCE</scope>
    <source>
        <strain evidence="1">IBT 21917</strain>
    </source>
</reference>
<evidence type="ECO:0000313" key="2">
    <source>
        <dbReference type="Proteomes" id="UP001146351"/>
    </source>
</evidence>
<proteinExistence type="predicted"/>
<dbReference type="EMBL" id="JAPQKO010000006">
    <property type="protein sequence ID" value="KAJ5155867.1"/>
    <property type="molecule type" value="Genomic_DNA"/>
</dbReference>